<dbReference type="VEuPathDB" id="TrichDB:TVAG_163520"/>
<organism evidence="1 2">
    <name type="scientific">Trichomonas vaginalis (strain ATCC PRA-98 / G3)</name>
    <dbReference type="NCBI Taxonomy" id="412133"/>
    <lineage>
        <taxon>Eukaryota</taxon>
        <taxon>Metamonada</taxon>
        <taxon>Parabasalia</taxon>
        <taxon>Trichomonadida</taxon>
        <taxon>Trichomonadidae</taxon>
        <taxon>Trichomonas</taxon>
    </lineage>
</organism>
<gene>
    <name evidence="1" type="ORF">TVAG_163520</name>
</gene>
<dbReference type="OrthoDB" id="10544046at2759"/>
<protein>
    <recommendedName>
        <fullName evidence="3">DNA damage-binding protein 1</fullName>
    </recommendedName>
</protein>
<dbReference type="EMBL" id="DS113196">
    <property type="protein sequence ID" value="EAY20656.1"/>
    <property type="molecule type" value="Genomic_DNA"/>
</dbReference>
<dbReference type="SMR" id="A2DG29"/>
<dbReference type="InterPro" id="IPR036322">
    <property type="entry name" value="WD40_repeat_dom_sf"/>
</dbReference>
<dbReference type="RefSeq" id="XP_001581642.1">
    <property type="nucleotide sequence ID" value="XM_001581592.1"/>
</dbReference>
<keyword evidence="2" id="KW-1185">Reference proteome</keyword>
<dbReference type="Proteomes" id="UP000001542">
    <property type="component" value="Unassembled WGS sequence"/>
</dbReference>
<evidence type="ECO:0000313" key="1">
    <source>
        <dbReference type="EMBL" id="EAY20656.1"/>
    </source>
</evidence>
<dbReference type="VEuPathDB" id="TrichDB:TVAGG3_0953520"/>
<reference evidence="1" key="1">
    <citation type="submission" date="2006-10" db="EMBL/GenBank/DDBJ databases">
        <authorList>
            <person name="Amadeo P."/>
            <person name="Zhao Q."/>
            <person name="Wortman J."/>
            <person name="Fraser-Liggett C."/>
            <person name="Carlton J."/>
        </authorList>
    </citation>
    <scope>NUCLEOTIDE SEQUENCE</scope>
    <source>
        <strain evidence="1">G3</strain>
    </source>
</reference>
<proteinExistence type="predicted"/>
<dbReference type="SUPFAM" id="SSF50998">
    <property type="entry name" value="Quinoprotein alcohol dehydrogenase-like"/>
    <property type="match status" value="1"/>
</dbReference>
<dbReference type="SUPFAM" id="SSF50978">
    <property type="entry name" value="WD40 repeat-like"/>
    <property type="match status" value="1"/>
</dbReference>
<name>A2DG29_TRIV3</name>
<evidence type="ECO:0000313" key="2">
    <source>
        <dbReference type="Proteomes" id="UP000001542"/>
    </source>
</evidence>
<dbReference type="AlphaFoldDB" id="A2DG29"/>
<accession>A2DG29</accession>
<dbReference type="InParanoid" id="A2DG29"/>
<sequence>MNEEIIPLWAKQIKIDSSIQFLLTGNFTHPTIMDCIVVGHSSFRLYSVKSNQLVETTKYIHNKSISSASIVENSDHSEICFISKNVLSFLGLNSQHEFEVNQKKDIDHELTYVTCAKSLILLYSSLPFLSIGNRNDLNFTRYTLQVQSVLSACIINNRIAVLQRANNFEVCFYSYDDKSQLKTVYKKVLSLEIPYKLIPSVSHSAVYVLSENKISKILIQETSYFFNPFQVSSKGGDGLIIDAVSSGVNTYFLTADGCLIRFDGENLEYLMTLNGANSICSPTFNRFIVSIDSNKIQLFDREFQVLDECEDVICRCSSYRKGNFIIASGSSVHSAFYDYGIEIEKVSEMNYFVVPRLITSSSGCFAFIVYEDKCVVINEEFKDATPSFMKHLSIDRIHCNSLSFFFLVNEENVYVFDHGYVNCIKHPSTLSCFHHSTIFLAAQDSISCYIYTNNCLEKVSDRKFTSQISSIATYNSTNVVISLFDGTIYIADDDLNVREGCTLENDVFVTSLLTTNNSIIFGASDGFVYIMDDKLLLKEKFKIGNIPVTVSGYENLICCKCGKRFSTIIDQKVKSLPPDFLAIDVLSNGKCIAIVSSPKKDKTAALFTFHFTNTTIGFHSSTLFNFNGFIDRVCAARSKDAFVCSIREPPSLFWSRGEVITVLEKNEIVRTIVEWKAKHGEKLINFWVACTEGNSSISRFMLFTQNVSDFKVRTILTKTFGEPITSFCAISPSLALFSHSDQLVGISLETGALRKIFSVKSPLKDIVFTDANTSYVAGLTNDNGFFLMKVLEKSLETVFVVKKPFLGSRIKVIGNYTVVADRFGLLEIYDITGKLGKKFKFVSPISDMFDIGNEKVLCCHICGELTLVKVSEGILLESDVSSLFSFGRSAFPKEF</sequence>
<reference evidence="1" key="2">
    <citation type="journal article" date="2007" name="Science">
        <title>Draft genome sequence of the sexually transmitted pathogen Trichomonas vaginalis.</title>
        <authorList>
            <person name="Carlton J.M."/>
            <person name="Hirt R.P."/>
            <person name="Silva J.C."/>
            <person name="Delcher A.L."/>
            <person name="Schatz M."/>
            <person name="Zhao Q."/>
            <person name="Wortman J.R."/>
            <person name="Bidwell S.L."/>
            <person name="Alsmark U.C.M."/>
            <person name="Besteiro S."/>
            <person name="Sicheritz-Ponten T."/>
            <person name="Noel C.J."/>
            <person name="Dacks J.B."/>
            <person name="Foster P.G."/>
            <person name="Simillion C."/>
            <person name="Van de Peer Y."/>
            <person name="Miranda-Saavedra D."/>
            <person name="Barton G.J."/>
            <person name="Westrop G.D."/>
            <person name="Mueller S."/>
            <person name="Dessi D."/>
            <person name="Fiori P.L."/>
            <person name="Ren Q."/>
            <person name="Paulsen I."/>
            <person name="Zhang H."/>
            <person name="Bastida-Corcuera F.D."/>
            <person name="Simoes-Barbosa A."/>
            <person name="Brown M.T."/>
            <person name="Hayes R.D."/>
            <person name="Mukherjee M."/>
            <person name="Okumura C.Y."/>
            <person name="Schneider R."/>
            <person name="Smith A.J."/>
            <person name="Vanacova S."/>
            <person name="Villalvazo M."/>
            <person name="Haas B.J."/>
            <person name="Pertea M."/>
            <person name="Feldblyum T.V."/>
            <person name="Utterback T.R."/>
            <person name="Shu C.L."/>
            <person name="Osoegawa K."/>
            <person name="de Jong P.J."/>
            <person name="Hrdy I."/>
            <person name="Horvathova L."/>
            <person name="Zubacova Z."/>
            <person name="Dolezal P."/>
            <person name="Malik S.B."/>
            <person name="Logsdon J.M. Jr."/>
            <person name="Henze K."/>
            <person name="Gupta A."/>
            <person name="Wang C.C."/>
            <person name="Dunne R.L."/>
            <person name="Upcroft J.A."/>
            <person name="Upcroft P."/>
            <person name="White O."/>
            <person name="Salzberg S.L."/>
            <person name="Tang P."/>
            <person name="Chiu C.-H."/>
            <person name="Lee Y.-S."/>
            <person name="Embley T.M."/>
            <person name="Coombs G.H."/>
            <person name="Mottram J.C."/>
            <person name="Tachezy J."/>
            <person name="Fraser-Liggett C.M."/>
            <person name="Johnson P.J."/>
        </authorList>
    </citation>
    <scope>NUCLEOTIDE SEQUENCE [LARGE SCALE GENOMIC DNA]</scope>
    <source>
        <strain evidence="1">G3</strain>
    </source>
</reference>
<dbReference type="KEGG" id="tva:5466199"/>
<evidence type="ECO:0008006" key="3">
    <source>
        <dbReference type="Google" id="ProtNLM"/>
    </source>
</evidence>
<dbReference type="InterPro" id="IPR011047">
    <property type="entry name" value="Quinoprotein_ADH-like_sf"/>
</dbReference>